<dbReference type="EMBL" id="CP116346">
    <property type="protein sequence ID" value="WIT12083.1"/>
    <property type="molecule type" value="Genomic_DNA"/>
</dbReference>
<evidence type="ECO:0000256" key="1">
    <source>
        <dbReference type="SAM" id="MobiDB-lite"/>
    </source>
</evidence>
<accession>A0AA95SLC6</accession>
<keyword evidence="2" id="KW-0732">Signal</keyword>
<feature type="region of interest" description="Disordered" evidence="1">
    <location>
        <begin position="86"/>
        <end position="121"/>
    </location>
</feature>
<evidence type="ECO:0000256" key="2">
    <source>
        <dbReference type="SAM" id="SignalP"/>
    </source>
</evidence>
<feature type="chain" id="PRO_5041693600" evidence="2">
    <location>
        <begin position="22"/>
        <end position="121"/>
    </location>
</feature>
<evidence type="ECO:0000313" key="5">
    <source>
        <dbReference type="Proteomes" id="UP001177769"/>
    </source>
</evidence>
<proteinExistence type="predicted"/>
<evidence type="ECO:0000313" key="4">
    <source>
        <dbReference type="EMBL" id="WIT12083.1"/>
    </source>
</evidence>
<dbReference type="Proteomes" id="UP001177769">
    <property type="component" value="Chromosome"/>
</dbReference>
<gene>
    <name evidence="4" type="ORF">PFX98_00330</name>
</gene>
<dbReference type="Pfam" id="PF14346">
    <property type="entry name" value="DUF4398"/>
    <property type="match status" value="1"/>
</dbReference>
<name>A0AA95SLC6_9BURK</name>
<dbReference type="InterPro" id="IPR025511">
    <property type="entry name" value="DUF4398"/>
</dbReference>
<feature type="compositionally biased region" description="Basic and acidic residues" evidence="1">
    <location>
        <begin position="105"/>
        <end position="121"/>
    </location>
</feature>
<feature type="domain" description="DUF4398" evidence="3">
    <location>
        <begin position="29"/>
        <end position="104"/>
    </location>
</feature>
<dbReference type="RefSeq" id="WP_285233173.1">
    <property type="nucleotide sequence ID" value="NZ_CP116346.1"/>
</dbReference>
<sequence>MRTLSVSALSGLLILALAACASTPPPDAAMALGKAAMGQAQSAGGNEYAPAEMRMARDKLERAQLAINDKHYAQARLLAEEAQVDARLAQSKSESGKAGKAATAVKEDGRVLREELERKTP</sequence>
<dbReference type="Gene3D" id="1.20.1270.390">
    <property type="match status" value="1"/>
</dbReference>
<dbReference type="AlphaFoldDB" id="A0AA95SLC6"/>
<reference evidence="4" key="1">
    <citation type="submission" date="2023-01" db="EMBL/GenBank/DDBJ databases">
        <title>Whole genome sequence of Paucibacter sp. S2-9 isolated from pond sediment.</title>
        <authorList>
            <person name="Jung J.Y."/>
        </authorList>
    </citation>
    <scope>NUCLEOTIDE SEQUENCE</scope>
    <source>
        <strain evidence="4">S2-9</strain>
    </source>
</reference>
<organism evidence="4 5">
    <name type="scientific">Paucibacter sediminis</name>
    <dbReference type="NCBI Taxonomy" id="3019553"/>
    <lineage>
        <taxon>Bacteria</taxon>
        <taxon>Pseudomonadati</taxon>
        <taxon>Pseudomonadota</taxon>
        <taxon>Betaproteobacteria</taxon>
        <taxon>Burkholderiales</taxon>
        <taxon>Sphaerotilaceae</taxon>
        <taxon>Roseateles</taxon>
    </lineage>
</organism>
<evidence type="ECO:0000259" key="3">
    <source>
        <dbReference type="Pfam" id="PF14346"/>
    </source>
</evidence>
<dbReference type="KEGG" id="pais:PFX98_00330"/>
<feature type="signal peptide" evidence="2">
    <location>
        <begin position="1"/>
        <end position="21"/>
    </location>
</feature>
<protein>
    <submittedName>
        <fullName evidence="4">DUF4398 domain-containing protein</fullName>
    </submittedName>
</protein>
<dbReference type="PROSITE" id="PS51257">
    <property type="entry name" value="PROKAR_LIPOPROTEIN"/>
    <property type="match status" value="1"/>
</dbReference>
<keyword evidence="5" id="KW-1185">Reference proteome</keyword>